<keyword evidence="10" id="KW-0012">Acyltransferase</keyword>
<dbReference type="Pfam" id="PF00108">
    <property type="entry name" value="Thiolase_N"/>
    <property type="match status" value="1"/>
</dbReference>
<protein>
    <recommendedName>
        <fullName evidence="11">acetyl-CoA C-acyltransferase</fullName>
        <ecNumber evidence="11">2.3.1.16</ecNumber>
    </recommendedName>
</protein>
<evidence type="ECO:0000256" key="7">
    <source>
        <dbReference type="ARBA" id="ARBA00023098"/>
    </source>
</evidence>
<dbReference type="InterPro" id="IPR020615">
    <property type="entry name" value="Thiolase_acyl_enz_int_AS"/>
</dbReference>
<dbReference type="InterPro" id="IPR020616">
    <property type="entry name" value="Thiolase_N"/>
</dbReference>
<dbReference type="GO" id="GO:0006631">
    <property type="term" value="P:fatty acid metabolic process"/>
    <property type="evidence" value="ECO:0007669"/>
    <property type="project" value="UniProtKB-KW"/>
</dbReference>
<comment type="caution">
    <text evidence="14">The sequence shown here is derived from an EMBL/GenBank/DDBJ whole genome shotgun (WGS) entry which is preliminary data.</text>
</comment>
<dbReference type="InterPro" id="IPR020610">
    <property type="entry name" value="Thiolase_AS"/>
</dbReference>
<feature type="domain" description="Thiolase N-terminal" evidence="12">
    <location>
        <begin position="5"/>
        <end position="247"/>
    </location>
</feature>
<dbReference type="AlphaFoldDB" id="A0ABD5TW24"/>
<evidence type="ECO:0000256" key="1">
    <source>
        <dbReference type="ARBA" id="ARBA00004275"/>
    </source>
</evidence>
<sequence length="377" mass="39986">MPTPVIAAAYRTPFGKAGGVFEDTRSEDLSVALIDHIMEETGLQSADVNDLMWGVAQQRGEQDNNVARVIALLSELGEGTPATSINRWCASSMQAVISASDAIAAGNRECIIAGGVESMSRVPMDGDSYQHLHPELSEKYNIFQLQMGMTAEKVAEQEGVSREEQDEYALRSHNRAAEATESGRFDDEIVPIETDDGVVTTDEGIRHDTSMEALSGLSPAFTGDGTVTAGNSSQITDGAAAVLVTSREFAEENGLDILAEVGTNAVAGVDPTVMGIGPVPATRRLLERAGRDISDYGLVELNEAFASQAVYAREELGVEDARYNVNGGAIALGHPLGASGARLPVTLIHEMLKRDEERGLATLCVGFGQGAAIEFSR</sequence>
<dbReference type="SUPFAM" id="SSF53901">
    <property type="entry name" value="Thiolase-like"/>
    <property type="match status" value="2"/>
</dbReference>
<organism evidence="14 15">
    <name type="scientific">Halopelagius fulvigenes</name>
    <dbReference type="NCBI Taxonomy" id="1198324"/>
    <lineage>
        <taxon>Archaea</taxon>
        <taxon>Methanobacteriati</taxon>
        <taxon>Methanobacteriota</taxon>
        <taxon>Stenosarchaea group</taxon>
        <taxon>Halobacteria</taxon>
        <taxon>Halobacteriales</taxon>
        <taxon>Haloferacaceae</taxon>
    </lineage>
</organism>
<keyword evidence="9" id="KW-0414">Isoprene biosynthesis</keyword>
<evidence type="ECO:0000256" key="9">
    <source>
        <dbReference type="ARBA" id="ARBA00023229"/>
    </source>
</evidence>
<proteinExistence type="inferred from homology"/>
<keyword evidence="5" id="KW-0276">Fatty acid metabolism</keyword>
<comment type="subcellular location">
    <subcellularLocation>
        <location evidence="1">Peroxisome</location>
    </subcellularLocation>
</comment>
<dbReference type="PANTHER" id="PTHR43853:SF8">
    <property type="entry name" value="3-KETOACYL-COA THIOLASE, PEROXISOMAL"/>
    <property type="match status" value="1"/>
</dbReference>
<dbReference type="PROSITE" id="PS00737">
    <property type="entry name" value="THIOLASE_2"/>
    <property type="match status" value="1"/>
</dbReference>
<dbReference type="NCBIfam" id="TIGR01930">
    <property type="entry name" value="AcCoA-C-Actrans"/>
    <property type="match status" value="1"/>
</dbReference>
<dbReference type="RefSeq" id="WP_379692576.1">
    <property type="nucleotide sequence ID" value="NZ_JBHSXH010000009.1"/>
</dbReference>
<dbReference type="Gene3D" id="3.40.47.10">
    <property type="match status" value="2"/>
</dbReference>
<dbReference type="GO" id="GO:0008299">
    <property type="term" value="P:isoprenoid biosynthetic process"/>
    <property type="evidence" value="ECO:0007669"/>
    <property type="project" value="UniProtKB-KW"/>
</dbReference>
<keyword evidence="4" id="KW-0808">Transferase</keyword>
<dbReference type="PROSITE" id="PS00098">
    <property type="entry name" value="THIOLASE_1"/>
    <property type="match status" value="1"/>
</dbReference>
<dbReference type="Proteomes" id="UP001596408">
    <property type="component" value="Unassembled WGS sequence"/>
</dbReference>
<evidence type="ECO:0000313" key="15">
    <source>
        <dbReference type="Proteomes" id="UP001596408"/>
    </source>
</evidence>
<evidence type="ECO:0000313" key="14">
    <source>
        <dbReference type="EMBL" id="MFC6824001.1"/>
    </source>
</evidence>
<comment type="similarity">
    <text evidence="3">Belongs to the thiolase-like superfamily. Thiolase family.</text>
</comment>
<dbReference type="PIRSF" id="PIRSF000429">
    <property type="entry name" value="Ac-CoA_Ac_transf"/>
    <property type="match status" value="1"/>
</dbReference>
<dbReference type="Pfam" id="PF02803">
    <property type="entry name" value="Thiolase_C"/>
    <property type="match status" value="1"/>
</dbReference>
<dbReference type="GO" id="GO:0003988">
    <property type="term" value="F:acetyl-CoA C-acyltransferase activity"/>
    <property type="evidence" value="ECO:0007669"/>
    <property type="project" value="UniProtKB-EC"/>
</dbReference>
<dbReference type="PROSITE" id="PS00099">
    <property type="entry name" value="THIOLASE_3"/>
    <property type="match status" value="1"/>
</dbReference>
<dbReference type="EC" id="2.3.1.16" evidence="11"/>
<dbReference type="PANTHER" id="PTHR43853">
    <property type="entry name" value="3-KETOACYL-COA THIOLASE, PEROXISOMAL"/>
    <property type="match status" value="1"/>
</dbReference>
<evidence type="ECO:0000256" key="6">
    <source>
        <dbReference type="ARBA" id="ARBA00022946"/>
    </source>
</evidence>
<evidence type="ECO:0000256" key="10">
    <source>
        <dbReference type="ARBA" id="ARBA00023315"/>
    </source>
</evidence>
<keyword evidence="6" id="KW-0809">Transit peptide</keyword>
<keyword evidence="8" id="KW-0576">Peroxisome</keyword>
<dbReference type="CDD" id="cd00751">
    <property type="entry name" value="thiolase"/>
    <property type="match status" value="1"/>
</dbReference>
<evidence type="ECO:0000259" key="12">
    <source>
        <dbReference type="Pfam" id="PF00108"/>
    </source>
</evidence>
<gene>
    <name evidence="14" type="ORF">ACFQEV_03195</name>
</gene>
<dbReference type="FunFam" id="3.40.47.10:FF:000010">
    <property type="entry name" value="Acetyl-CoA acetyltransferase (Thiolase)"/>
    <property type="match status" value="1"/>
</dbReference>
<dbReference type="InterPro" id="IPR020613">
    <property type="entry name" value="Thiolase_CS"/>
</dbReference>
<dbReference type="EMBL" id="JBHSXH010000009">
    <property type="protein sequence ID" value="MFC6824001.1"/>
    <property type="molecule type" value="Genomic_DNA"/>
</dbReference>
<keyword evidence="15" id="KW-1185">Reference proteome</keyword>
<dbReference type="InterPro" id="IPR002155">
    <property type="entry name" value="Thiolase"/>
</dbReference>
<evidence type="ECO:0000256" key="11">
    <source>
        <dbReference type="ARBA" id="ARBA00024073"/>
    </source>
</evidence>
<evidence type="ECO:0000256" key="8">
    <source>
        <dbReference type="ARBA" id="ARBA00023140"/>
    </source>
</evidence>
<feature type="domain" description="Thiolase C-terminal" evidence="13">
    <location>
        <begin position="256"/>
        <end position="374"/>
    </location>
</feature>
<evidence type="ECO:0000256" key="2">
    <source>
        <dbReference type="ARBA" id="ARBA00005189"/>
    </source>
</evidence>
<evidence type="ECO:0000256" key="3">
    <source>
        <dbReference type="ARBA" id="ARBA00010982"/>
    </source>
</evidence>
<dbReference type="InterPro" id="IPR020617">
    <property type="entry name" value="Thiolase_C"/>
</dbReference>
<dbReference type="InterPro" id="IPR050215">
    <property type="entry name" value="Thiolase-like_sf_Thiolase"/>
</dbReference>
<comment type="pathway">
    <text evidence="2">Lipid metabolism.</text>
</comment>
<evidence type="ECO:0000259" key="13">
    <source>
        <dbReference type="Pfam" id="PF02803"/>
    </source>
</evidence>
<reference evidence="14 15" key="1">
    <citation type="journal article" date="2019" name="Int. J. Syst. Evol. Microbiol.">
        <title>The Global Catalogue of Microorganisms (GCM) 10K type strain sequencing project: providing services to taxonomists for standard genome sequencing and annotation.</title>
        <authorList>
            <consortium name="The Broad Institute Genomics Platform"/>
            <consortium name="The Broad Institute Genome Sequencing Center for Infectious Disease"/>
            <person name="Wu L."/>
            <person name="Ma J."/>
        </authorList>
    </citation>
    <scope>NUCLEOTIDE SEQUENCE [LARGE SCALE GENOMIC DNA]</scope>
    <source>
        <strain evidence="14 15">YIM 94188</strain>
    </source>
</reference>
<dbReference type="InterPro" id="IPR016039">
    <property type="entry name" value="Thiolase-like"/>
</dbReference>
<dbReference type="GO" id="GO:0005737">
    <property type="term" value="C:cytoplasm"/>
    <property type="evidence" value="ECO:0007669"/>
    <property type="project" value="UniProtKB-ARBA"/>
</dbReference>
<keyword evidence="7" id="KW-0443">Lipid metabolism</keyword>
<name>A0ABD5TW24_9EURY</name>
<accession>A0ABD5TW24</accession>
<evidence type="ECO:0000256" key="4">
    <source>
        <dbReference type="ARBA" id="ARBA00022679"/>
    </source>
</evidence>
<evidence type="ECO:0000256" key="5">
    <source>
        <dbReference type="ARBA" id="ARBA00022832"/>
    </source>
</evidence>